<reference evidence="4 5" key="1">
    <citation type="submission" date="2024-01" db="EMBL/GenBank/DDBJ databases">
        <title>A telomere-to-telomere, gap-free genome of sweet tea (Lithocarpus litseifolius).</title>
        <authorList>
            <person name="Zhou J."/>
        </authorList>
    </citation>
    <scope>NUCLEOTIDE SEQUENCE [LARGE SCALE GENOMIC DNA]</scope>
    <source>
        <strain evidence="4">Zhou-2022a</strain>
        <tissue evidence="4">Leaf</tissue>
    </source>
</reference>
<dbReference type="InterPro" id="IPR026960">
    <property type="entry name" value="RVT-Znf"/>
</dbReference>
<accession>A0AAW2BX07</accession>
<organism evidence="4 5">
    <name type="scientific">Lithocarpus litseifolius</name>
    <dbReference type="NCBI Taxonomy" id="425828"/>
    <lineage>
        <taxon>Eukaryota</taxon>
        <taxon>Viridiplantae</taxon>
        <taxon>Streptophyta</taxon>
        <taxon>Embryophyta</taxon>
        <taxon>Tracheophyta</taxon>
        <taxon>Spermatophyta</taxon>
        <taxon>Magnoliopsida</taxon>
        <taxon>eudicotyledons</taxon>
        <taxon>Gunneridae</taxon>
        <taxon>Pentapetalae</taxon>
        <taxon>rosids</taxon>
        <taxon>fabids</taxon>
        <taxon>Fagales</taxon>
        <taxon>Fagaceae</taxon>
        <taxon>Lithocarpus</taxon>
    </lineage>
</organism>
<keyword evidence="5" id="KW-1185">Reference proteome</keyword>
<feature type="region of interest" description="Disordered" evidence="1">
    <location>
        <begin position="135"/>
        <end position="159"/>
    </location>
</feature>
<evidence type="ECO:0000313" key="4">
    <source>
        <dbReference type="EMBL" id="KAK9989399.1"/>
    </source>
</evidence>
<name>A0AAW2BX07_9ROSI</name>
<dbReference type="GO" id="GO:0004523">
    <property type="term" value="F:RNA-DNA hybrid ribonuclease activity"/>
    <property type="evidence" value="ECO:0007669"/>
    <property type="project" value="InterPro"/>
</dbReference>
<gene>
    <name evidence="4" type="ORF">SO802_029638</name>
</gene>
<dbReference type="AlphaFoldDB" id="A0AAW2BX07"/>
<evidence type="ECO:0008006" key="6">
    <source>
        <dbReference type="Google" id="ProtNLM"/>
    </source>
</evidence>
<dbReference type="Proteomes" id="UP001459277">
    <property type="component" value="Unassembled WGS sequence"/>
</dbReference>
<comment type="caution">
    <text evidence="4">The sequence shown here is derived from an EMBL/GenBank/DDBJ whole genome shotgun (WGS) entry which is preliminary data.</text>
</comment>
<protein>
    <recommendedName>
        <fullName evidence="6">Reverse transcriptase zinc-binding domain-containing protein</fullName>
    </recommendedName>
</protein>
<feature type="domain" description="RNase H type-1" evidence="2">
    <location>
        <begin position="176"/>
        <end position="204"/>
    </location>
</feature>
<evidence type="ECO:0000313" key="5">
    <source>
        <dbReference type="Proteomes" id="UP001459277"/>
    </source>
</evidence>
<dbReference type="Gene3D" id="3.30.420.10">
    <property type="entry name" value="Ribonuclease H-like superfamily/Ribonuclease H"/>
    <property type="match status" value="1"/>
</dbReference>
<sequence>MAREQSLVWNKIWSLNVPPKVRTFLWRACSNCLPTRDNLHRRRVDVEPHCEICHHRAETVSHILWECPLARNVWAIFKGKAQKCSNTATDFFILFHQMQLKMDQHELESWAVTTWAIWNARNRLYFEHFQTHPKGEKSISATNPTGTHQGGQLDSGPSTPLPDKKLLLFILDRLQKFLLSQFQHFKVIHVYREANRVADKLAKEGCSCPFDFVILDCPNSKELCNILCSNASGLYTLSRNATTLSGLKHLETRSSRKLYQYLLGEEILKIPLPRTGEGQDKILWSLYSEKSL</sequence>
<proteinExistence type="predicted"/>
<dbReference type="GO" id="GO:0003676">
    <property type="term" value="F:nucleic acid binding"/>
    <property type="evidence" value="ECO:0007669"/>
    <property type="project" value="InterPro"/>
</dbReference>
<evidence type="ECO:0000259" key="3">
    <source>
        <dbReference type="Pfam" id="PF13966"/>
    </source>
</evidence>
<dbReference type="EMBL" id="JAZDWU010000010">
    <property type="protein sequence ID" value="KAK9989399.1"/>
    <property type="molecule type" value="Genomic_DNA"/>
</dbReference>
<dbReference type="Pfam" id="PF13456">
    <property type="entry name" value="RVT_3"/>
    <property type="match status" value="1"/>
</dbReference>
<feature type="domain" description="Reverse transcriptase zinc-binding" evidence="3">
    <location>
        <begin position="4"/>
        <end position="74"/>
    </location>
</feature>
<dbReference type="InterPro" id="IPR002156">
    <property type="entry name" value="RNaseH_domain"/>
</dbReference>
<feature type="compositionally biased region" description="Polar residues" evidence="1">
    <location>
        <begin position="139"/>
        <end position="158"/>
    </location>
</feature>
<dbReference type="Pfam" id="PF13966">
    <property type="entry name" value="zf-RVT"/>
    <property type="match status" value="1"/>
</dbReference>
<dbReference type="InterPro" id="IPR036397">
    <property type="entry name" value="RNaseH_sf"/>
</dbReference>
<evidence type="ECO:0000259" key="2">
    <source>
        <dbReference type="Pfam" id="PF13456"/>
    </source>
</evidence>
<evidence type="ECO:0000256" key="1">
    <source>
        <dbReference type="SAM" id="MobiDB-lite"/>
    </source>
</evidence>